<comment type="caution">
    <text evidence="2">The sequence shown here is derived from an EMBL/GenBank/DDBJ whole genome shotgun (WGS) entry which is preliminary data.</text>
</comment>
<proteinExistence type="predicted"/>
<feature type="signal peptide" evidence="1">
    <location>
        <begin position="1"/>
        <end position="26"/>
    </location>
</feature>
<evidence type="ECO:0000313" key="3">
    <source>
        <dbReference type="Proteomes" id="UP000094472"/>
    </source>
</evidence>
<keyword evidence="3" id="KW-1185">Reference proteome</keyword>
<gene>
    <name evidence="2" type="ORF">AUC69_07740</name>
</gene>
<dbReference type="AlphaFoldDB" id="A0A1E3W3A3"/>
<name>A0A1E3W3A3_9HYPH</name>
<sequence length="75" mass="8031">MRKIAVLLTATFALLLAGTLGFQADATVGSATRGLPTAAKNYSPVDRVACRFNGPSCPVGSTRVCRPWRCWCVRC</sequence>
<reference evidence="2 3" key="1">
    <citation type="journal article" date="2016" name="Environ. Microbiol.">
        <title>New Methyloceanibacter diversity from North Sea sediments includes methanotroph containing solely the soluble methane monooxygenase.</title>
        <authorList>
            <person name="Vekeman B."/>
            <person name="Kerckhof F.M."/>
            <person name="Cremers G."/>
            <person name="de Vos P."/>
            <person name="Vandamme P."/>
            <person name="Boon N."/>
            <person name="Op den Camp H.J."/>
            <person name="Heylen K."/>
        </authorList>
    </citation>
    <scope>NUCLEOTIDE SEQUENCE [LARGE SCALE GENOMIC DNA]</scope>
    <source>
        <strain evidence="2 3">R-67175</strain>
    </source>
</reference>
<dbReference type="EMBL" id="LPWF01000014">
    <property type="protein sequence ID" value="ODS00289.1"/>
    <property type="molecule type" value="Genomic_DNA"/>
</dbReference>
<keyword evidence="1" id="KW-0732">Signal</keyword>
<feature type="chain" id="PRO_5009139069" evidence="1">
    <location>
        <begin position="27"/>
        <end position="75"/>
    </location>
</feature>
<dbReference type="Proteomes" id="UP000094472">
    <property type="component" value="Unassembled WGS sequence"/>
</dbReference>
<organism evidence="2 3">
    <name type="scientific">Methyloceanibacter superfactus</name>
    <dbReference type="NCBI Taxonomy" id="1774969"/>
    <lineage>
        <taxon>Bacteria</taxon>
        <taxon>Pseudomonadati</taxon>
        <taxon>Pseudomonadota</taxon>
        <taxon>Alphaproteobacteria</taxon>
        <taxon>Hyphomicrobiales</taxon>
        <taxon>Hyphomicrobiaceae</taxon>
        <taxon>Methyloceanibacter</taxon>
    </lineage>
</organism>
<accession>A0A1E3W3A3</accession>
<evidence type="ECO:0000313" key="2">
    <source>
        <dbReference type="EMBL" id="ODS00289.1"/>
    </source>
</evidence>
<protein>
    <submittedName>
        <fullName evidence="2">Uncharacterized protein</fullName>
    </submittedName>
</protein>
<evidence type="ECO:0000256" key="1">
    <source>
        <dbReference type="SAM" id="SignalP"/>
    </source>
</evidence>
<dbReference type="RefSeq" id="WP_069441079.1">
    <property type="nucleotide sequence ID" value="NZ_LPWF01000014.1"/>
</dbReference>